<evidence type="ECO:0000313" key="4">
    <source>
        <dbReference type="Proteomes" id="UP001219901"/>
    </source>
</evidence>
<evidence type="ECO:0000313" key="5">
    <source>
        <dbReference type="Proteomes" id="UP001321249"/>
    </source>
</evidence>
<organism evidence="3 4">
    <name type="scientific">Candidatus Lucifugimonas marina</name>
    <dbReference type="NCBI Taxonomy" id="3038979"/>
    <lineage>
        <taxon>Bacteria</taxon>
        <taxon>Bacillati</taxon>
        <taxon>Chloroflexota</taxon>
        <taxon>Dehalococcoidia</taxon>
        <taxon>SAR202 cluster</taxon>
        <taxon>Candidatus Lucifugimonadales</taxon>
        <taxon>Candidatus Lucifugimonadaceae</taxon>
        <taxon>Candidatus Lucifugimonas</taxon>
    </lineage>
</organism>
<evidence type="ECO:0000313" key="3">
    <source>
        <dbReference type="EMBL" id="WFG39635.1"/>
    </source>
</evidence>
<reference evidence="3" key="2">
    <citation type="journal article" date="2023" name="Nat. Commun.">
        <title>Cultivation of marine bacteria of the SAR202 clade.</title>
        <authorList>
            <person name="Lim Y."/>
            <person name="Seo J.H."/>
            <person name="Giovannoni S.J."/>
            <person name="Kang I."/>
            <person name="Cho J.C."/>
        </authorList>
    </citation>
    <scope>NUCLEOTIDE SEQUENCE</scope>
    <source>
        <strain evidence="3">JH1073</strain>
    </source>
</reference>
<gene>
    <name evidence="2" type="ORF">GKO46_00835</name>
    <name evidence="3" type="ORF">GKO48_08390</name>
</gene>
<accession>A0AAJ6CV81</accession>
<feature type="region of interest" description="Disordered" evidence="1">
    <location>
        <begin position="45"/>
        <end position="65"/>
    </location>
</feature>
<name>A0AAJ6CV81_9CHLR</name>
<reference evidence="4" key="3">
    <citation type="submission" date="2023-06" db="EMBL/GenBank/DDBJ databases">
        <title>Pangenomics reveal diversification of enzyme families and niche specialization in globally abundant SAR202 bacteria.</title>
        <authorList>
            <person name="Saw J.H.W."/>
        </authorList>
    </citation>
    <scope>NUCLEOTIDE SEQUENCE [LARGE SCALE GENOMIC DNA]</scope>
    <source>
        <strain evidence="4">JH1073</strain>
    </source>
</reference>
<dbReference type="RefSeq" id="WP_342823538.1">
    <property type="nucleotide sequence ID" value="NZ_CP046146.1"/>
</dbReference>
<dbReference type="EMBL" id="WMBE01000001">
    <property type="protein sequence ID" value="MDG0865617.1"/>
    <property type="molecule type" value="Genomic_DNA"/>
</dbReference>
<sequence>MLNHSKTLGIYAWPPHIQAEGVNAVLDNLQTIGATSVSTSTYVAEPAVDGEGDRREPPQNGNKGLVREIDRPLWGRKALYLHTGPSFSHDSTLYEGMKYAPQAPNDLTRKHGDVIHEFLAEANKRGLKTYIQTSPSRLPTLRDGVDPAERLADTPRLPYGKLPSNRMVNFASLASPAVIDFMAAETADIVAEYPEADGLLLDRMEQSFYTFDDAFVDYGEHAQKAAEEYDLDFESINAVVGEALGRFASITNDELDSIQSKIDIPIAFPGLAAANGSDSQKSLTDAMKLRSNIATNLLKTIRESADSVRDGVELIPITFPPPLSVLTGVNFSEYSKYADAVMIKFFTMHWPLIVTYWTEAITAMNPSVDSNKVARAVSIALELEDIPSNNASDYAYPEPDTPHRAGSNAQISKIKVATNQAKSMPILPSVHGYGPLEDVERRWRIGWETGETGMWVNRYGYLSEPKLNLLKRVTS</sequence>
<keyword evidence="4" id="KW-1185">Reference proteome</keyword>
<evidence type="ECO:0000313" key="2">
    <source>
        <dbReference type="EMBL" id="MDG0865617.1"/>
    </source>
</evidence>
<dbReference type="Gene3D" id="3.20.20.80">
    <property type="entry name" value="Glycosidases"/>
    <property type="match status" value="1"/>
</dbReference>
<protein>
    <submittedName>
        <fullName evidence="3">Uncharacterized protein</fullName>
    </submittedName>
</protein>
<evidence type="ECO:0000256" key="1">
    <source>
        <dbReference type="SAM" id="MobiDB-lite"/>
    </source>
</evidence>
<dbReference type="AlphaFoldDB" id="A0AAJ6CV81"/>
<reference evidence="4 5" key="1">
    <citation type="submission" date="2019-11" db="EMBL/GenBank/DDBJ databases">
        <authorList>
            <person name="Cho J.-C."/>
        </authorList>
    </citation>
    <scope>NUCLEOTIDE SEQUENCE [LARGE SCALE GENOMIC DNA]</scope>
    <source>
        <strain evidence="3 4">JH1073</strain>
        <strain evidence="2 5">JH702</strain>
    </source>
</reference>
<proteinExistence type="predicted"/>
<dbReference type="Proteomes" id="UP001321249">
    <property type="component" value="Unassembled WGS sequence"/>
</dbReference>
<dbReference type="Proteomes" id="UP001219901">
    <property type="component" value="Chromosome"/>
</dbReference>
<dbReference type="EMBL" id="CP046147">
    <property type="protein sequence ID" value="WFG39635.1"/>
    <property type="molecule type" value="Genomic_DNA"/>
</dbReference>